<dbReference type="EMBL" id="JAKROA010000005">
    <property type="protein sequence ID" value="KAL5106990.1"/>
    <property type="molecule type" value="Genomic_DNA"/>
</dbReference>
<dbReference type="Proteomes" id="UP001651158">
    <property type="component" value="Unassembled WGS sequence"/>
</dbReference>
<keyword evidence="2" id="KW-1185">Reference proteome</keyword>
<gene>
    <name evidence="1" type="ORF">TcWFU_007318</name>
</gene>
<evidence type="ECO:0000313" key="2">
    <source>
        <dbReference type="Proteomes" id="UP001651158"/>
    </source>
</evidence>
<reference evidence="1 2" key="1">
    <citation type="journal article" date="2022" name="Front. Cell. Infect. Microbiol.">
        <title>The Genomes of Two Strains of Taenia crassiceps the Animal Model for the Study of Human Cysticercosis.</title>
        <authorList>
            <person name="Bobes R.J."/>
            <person name="Estrada K."/>
            <person name="Rios-Valencia D.G."/>
            <person name="Calderon-Gallegos A."/>
            <person name="de la Torre P."/>
            <person name="Carrero J.C."/>
            <person name="Sanchez-Flores A."/>
            <person name="Laclette J.P."/>
        </authorList>
    </citation>
    <scope>NUCLEOTIDE SEQUENCE [LARGE SCALE GENOMIC DNA]</scope>
    <source>
        <strain evidence="1">WFUcys</strain>
    </source>
</reference>
<comment type="caution">
    <text evidence="1">The sequence shown here is derived from an EMBL/GenBank/DDBJ whole genome shotgun (WGS) entry which is preliminary data.</text>
</comment>
<name>A0ABR4QC10_9CEST</name>
<protein>
    <submittedName>
        <fullName evidence="1">Uncharacterized protein</fullName>
    </submittedName>
</protein>
<proteinExistence type="predicted"/>
<accession>A0ABR4QC10</accession>
<sequence>MVVILCMRGGESEKCNVVSCVHVTEGDAMYRLRDEEDFHTGLKQRQWGGYGNLDSRRQPLERIACPSVWACDFFTSTMRECIKGGLKGFNSVKRRGGYQVIGGWRRWEVEPSAPDVLAVSTVDVVRAMGNRMHARAACPQSYALRGSEGMPSSVASHPRTVNVTC</sequence>
<organism evidence="1 2">
    <name type="scientific">Taenia crassiceps</name>
    <dbReference type="NCBI Taxonomy" id="6207"/>
    <lineage>
        <taxon>Eukaryota</taxon>
        <taxon>Metazoa</taxon>
        <taxon>Spiralia</taxon>
        <taxon>Lophotrochozoa</taxon>
        <taxon>Platyhelminthes</taxon>
        <taxon>Cestoda</taxon>
        <taxon>Eucestoda</taxon>
        <taxon>Cyclophyllidea</taxon>
        <taxon>Taeniidae</taxon>
        <taxon>Taenia</taxon>
    </lineage>
</organism>
<evidence type="ECO:0000313" key="1">
    <source>
        <dbReference type="EMBL" id="KAL5106990.1"/>
    </source>
</evidence>